<keyword evidence="4" id="KW-0418">Kinase</keyword>
<keyword evidence="5" id="KW-0460">Magnesium</keyword>
<evidence type="ECO:0000256" key="3">
    <source>
        <dbReference type="ARBA" id="ARBA00022723"/>
    </source>
</evidence>
<dbReference type="GO" id="GO:0006096">
    <property type="term" value="P:glycolytic process"/>
    <property type="evidence" value="ECO:0007669"/>
    <property type="project" value="UniProtKB-KW"/>
</dbReference>
<evidence type="ECO:0000256" key="1">
    <source>
        <dbReference type="ARBA" id="ARBA00022490"/>
    </source>
</evidence>
<evidence type="ECO:0000256" key="4">
    <source>
        <dbReference type="ARBA" id="ARBA00022777"/>
    </source>
</evidence>
<dbReference type="EMBL" id="CP126084">
    <property type="protein sequence ID" value="WHX49415.1"/>
    <property type="molecule type" value="Genomic_DNA"/>
</dbReference>
<sequence>MEIKEKYIERYDQMEMIIDWRKSNKKMPAMGYTSNLDVLCDFQIDILNRLLEQYMQGEDLSQMTASELIETEQDLIRTLVYYCGKGIGGEVDIENVTLIEQFFSTKYGMGGTATQAAMALAAVGCPSVVHLTDDSKEVCDILRSPHIYTVSSDVHLIHTNEVTQRYEQEIHYIIQFKKGDVIRLGDQELVIPVSNRLILTKITVNEYLPFSKPYFEYIERHAQEISSNVLSSFNAIKNEDILRERIEFVKQHITKYKAHNESGIVFFEDAHYHSNTIRRLCIEGLYPEVDIVCMNEEELANTLNMYNFTIDLEDIISCVEGIKFIKEHFQIHKGIIVHTKDYSMYAGEPLEHDIESGLIYGNMLATAKAMFGWYCTKEQIFEILKLPLSPKGVHHREIISKSNYSSEVVIVPTKYIDQPKYTIGLGDSFVAGVQICLM</sequence>
<dbReference type="Gene3D" id="3.30.1110.20">
    <property type="match status" value="1"/>
</dbReference>
<dbReference type="GO" id="GO:0016773">
    <property type="term" value="F:phosphotransferase activity, alcohol group as acceptor"/>
    <property type="evidence" value="ECO:0007669"/>
    <property type="project" value="InterPro"/>
</dbReference>
<keyword evidence="1" id="KW-0963">Cytoplasm</keyword>
<dbReference type="InterPro" id="IPR007666">
    <property type="entry name" value="ADP_PFK/GK"/>
</dbReference>
<dbReference type="SUPFAM" id="SSF53613">
    <property type="entry name" value="Ribokinase-like"/>
    <property type="match status" value="1"/>
</dbReference>
<keyword evidence="3" id="KW-0479">Metal-binding</keyword>
<dbReference type="Pfam" id="PF04587">
    <property type="entry name" value="ADP_PFK_GK"/>
    <property type="match status" value="1"/>
</dbReference>
<dbReference type="PANTHER" id="PTHR21208:SF1">
    <property type="entry name" value="ADP-DEPENDENT GLUCOKINASE"/>
    <property type="match status" value="1"/>
</dbReference>
<name>A0AA95IB92_9BACL</name>
<reference evidence="7" key="1">
    <citation type="submission" date="2023-05" db="EMBL/GenBank/DDBJ databases">
        <title>Comparative genomics of Bacillaceae isolates and their secondary metabolite potential.</title>
        <authorList>
            <person name="Song L."/>
            <person name="Nielsen L.J."/>
            <person name="Mohite O."/>
            <person name="Xu X."/>
            <person name="Weber T."/>
            <person name="Kovacs A.T."/>
        </authorList>
    </citation>
    <scope>NUCLEOTIDE SEQUENCE</scope>
    <source>
        <strain evidence="7">B2_4</strain>
    </source>
</reference>
<dbReference type="GO" id="GO:0046872">
    <property type="term" value="F:metal ion binding"/>
    <property type="evidence" value="ECO:0007669"/>
    <property type="project" value="UniProtKB-KW"/>
</dbReference>
<evidence type="ECO:0000313" key="8">
    <source>
        <dbReference type="Proteomes" id="UP001177943"/>
    </source>
</evidence>
<dbReference type="RefSeq" id="WP_283926624.1">
    <property type="nucleotide sequence ID" value="NZ_CP126084.1"/>
</dbReference>
<keyword evidence="2" id="KW-0808">Transferase</keyword>
<dbReference type="AlphaFoldDB" id="A0AA95IB92"/>
<keyword evidence="6" id="KW-0324">Glycolysis</keyword>
<protein>
    <submittedName>
        <fullName evidence="7">ADP-dependent glucokinase/phosphofructokinase</fullName>
    </submittedName>
</protein>
<dbReference type="Gene3D" id="3.40.1190.20">
    <property type="match status" value="1"/>
</dbReference>
<proteinExistence type="predicted"/>
<gene>
    <name evidence="7" type="ORF">QNH46_01615</name>
</gene>
<evidence type="ECO:0000256" key="5">
    <source>
        <dbReference type="ARBA" id="ARBA00022842"/>
    </source>
</evidence>
<evidence type="ECO:0000256" key="6">
    <source>
        <dbReference type="ARBA" id="ARBA00023152"/>
    </source>
</evidence>
<evidence type="ECO:0000313" key="7">
    <source>
        <dbReference type="EMBL" id="WHX49415.1"/>
    </source>
</evidence>
<dbReference type="InterPro" id="IPR029056">
    <property type="entry name" value="Ribokinase-like"/>
</dbReference>
<dbReference type="KEGG" id="pwn:QNH46_01615"/>
<evidence type="ECO:0000256" key="2">
    <source>
        <dbReference type="ARBA" id="ARBA00022679"/>
    </source>
</evidence>
<dbReference type="PANTHER" id="PTHR21208">
    <property type="entry name" value="ADP-DEPENDENT GLUCOKINASE"/>
    <property type="match status" value="1"/>
</dbReference>
<organism evidence="7 8">
    <name type="scientific">Paenibacillus woosongensis</name>
    <dbReference type="NCBI Taxonomy" id="307580"/>
    <lineage>
        <taxon>Bacteria</taxon>
        <taxon>Bacillati</taxon>
        <taxon>Bacillota</taxon>
        <taxon>Bacilli</taxon>
        <taxon>Bacillales</taxon>
        <taxon>Paenibacillaceae</taxon>
        <taxon>Paenibacillus</taxon>
    </lineage>
</organism>
<dbReference type="Proteomes" id="UP001177943">
    <property type="component" value="Chromosome"/>
</dbReference>
<accession>A0AA95IB92</accession>
<dbReference type="PROSITE" id="PS51255">
    <property type="entry name" value="ADPK"/>
    <property type="match status" value="1"/>
</dbReference>
<dbReference type="GO" id="GO:0016301">
    <property type="term" value="F:kinase activity"/>
    <property type="evidence" value="ECO:0007669"/>
    <property type="project" value="UniProtKB-KW"/>
</dbReference>